<dbReference type="Pfam" id="PF04542">
    <property type="entry name" value="Sigma70_r2"/>
    <property type="match status" value="1"/>
</dbReference>
<dbReference type="STRING" id="485917.Phep_1662"/>
<dbReference type="OrthoDB" id="659569at2"/>
<dbReference type="Pfam" id="PF08281">
    <property type="entry name" value="Sigma70_r4_2"/>
    <property type="match status" value="1"/>
</dbReference>
<dbReference type="KEGG" id="phe:Phep_1662"/>
<evidence type="ECO:0000256" key="3">
    <source>
        <dbReference type="ARBA" id="ARBA00023082"/>
    </source>
</evidence>
<evidence type="ECO:0000259" key="6">
    <source>
        <dbReference type="Pfam" id="PF08281"/>
    </source>
</evidence>
<dbReference type="RefSeq" id="WP_015807487.1">
    <property type="nucleotide sequence ID" value="NC_013061.1"/>
</dbReference>
<dbReference type="InterPro" id="IPR014284">
    <property type="entry name" value="RNA_pol_sigma-70_dom"/>
</dbReference>
<dbReference type="InterPro" id="IPR007627">
    <property type="entry name" value="RNA_pol_sigma70_r2"/>
</dbReference>
<dbReference type="Proteomes" id="UP000000852">
    <property type="component" value="Chromosome"/>
</dbReference>
<dbReference type="Gene3D" id="1.10.1740.10">
    <property type="match status" value="1"/>
</dbReference>
<keyword evidence="8" id="KW-1185">Reference proteome</keyword>
<keyword evidence="2" id="KW-0805">Transcription regulation</keyword>
<dbReference type="NCBIfam" id="TIGR02985">
    <property type="entry name" value="Sig70_bacteroi1"/>
    <property type="match status" value="1"/>
</dbReference>
<dbReference type="InterPro" id="IPR036388">
    <property type="entry name" value="WH-like_DNA-bd_sf"/>
</dbReference>
<dbReference type="SUPFAM" id="SSF88946">
    <property type="entry name" value="Sigma2 domain of RNA polymerase sigma factors"/>
    <property type="match status" value="1"/>
</dbReference>
<dbReference type="SUPFAM" id="SSF88659">
    <property type="entry name" value="Sigma3 and sigma4 domains of RNA polymerase sigma factors"/>
    <property type="match status" value="1"/>
</dbReference>
<dbReference type="GO" id="GO:0006352">
    <property type="term" value="P:DNA-templated transcription initiation"/>
    <property type="evidence" value="ECO:0007669"/>
    <property type="project" value="InterPro"/>
</dbReference>
<dbReference type="Gene3D" id="1.10.10.10">
    <property type="entry name" value="Winged helix-like DNA-binding domain superfamily/Winged helix DNA-binding domain"/>
    <property type="match status" value="1"/>
</dbReference>
<name>C6XUM3_PEDHD</name>
<dbReference type="InterPro" id="IPR013324">
    <property type="entry name" value="RNA_pol_sigma_r3/r4-like"/>
</dbReference>
<accession>C6XUM3</accession>
<dbReference type="EMBL" id="CP001681">
    <property type="protein sequence ID" value="ACU03873.1"/>
    <property type="molecule type" value="Genomic_DNA"/>
</dbReference>
<dbReference type="InterPro" id="IPR039425">
    <property type="entry name" value="RNA_pol_sigma-70-like"/>
</dbReference>
<dbReference type="InterPro" id="IPR013325">
    <property type="entry name" value="RNA_pol_sigma_r2"/>
</dbReference>
<gene>
    <name evidence="7" type="ordered locus">Phep_1662</name>
</gene>
<evidence type="ECO:0000313" key="8">
    <source>
        <dbReference type="Proteomes" id="UP000000852"/>
    </source>
</evidence>
<dbReference type="AlphaFoldDB" id="C6XUM3"/>
<keyword evidence="4" id="KW-0804">Transcription</keyword>
<proteinExistence type="inferred from homology"/>
<dbReference type="InterPro" id="IPR014327">
    <property type="entry name" value="RNA_pol_sigma70_bacteroid"/>
</dbReference>
<dbReference type="eggNOG" id="COG1595">
    <property type="taxonomic scope" value="Bacteria"/>
</dbReference>
<evidence type="ECO:0000259" key="5">
    <source>
        <dbReference type="Pfam" id="PF04542"/>
    </source>
</evidence>
<dbReference type="GO" id="GO:0003677">
    <property type="term" value="F:DNA binding"/>
    <property type="evidence" value="ECO:0007669"/>
    <property type="project" value="InterPro"/>
</dbReference>
<protein>
    <submittedName>
        <fullName evidence="7">RNA polymerase sigma-70 factor</fullName>
    </submittedName>
</protein>
<organism evidence="7 8">
    <name type="scientific">Pedobacter heparinus (strain ATCC 13125 / DSM 2366 / CIP 104194 / JCM 7457 / NBRC 12017 / NCIMB 9290 / NRRL B-14731 / HIM 762-3)</name>
    <dbReference type="NCBI Taxonomy" id="485917"/>
    <lineage>
        <taxon>Bacteria</taxon>
        <taxon>Pseudomonadati</taxon>
        <taxon>Bacteroidota</taxon>
        <taxon>Sphingobacteriia</taxon>
        <taxon>Sphingobacteriales</taxon>
        <taxon>Sphingobacteriaceae</taxon>
        <taxon>Pedobacter</taxon>
    </lineage>
</organism>
<dbReference type="HOGENOM" id="CLU_047691_4_1_10"/>
<feature type="domain" description="RNA polymerase sigma factor 70 region 4 type 2" evidence="6">
    <location>
        <begin position="133"/>
        <end position="182"/>
    </location>
</feature>
<keyword evidence="3" id="KW-0731">Sigma factor</keyword>
<dbReference type="GO" id="GO:0016987">
    <property type="term" value="F:sigma factor activity"/>
    <property type="evidence" value="ECO:0007669"/>
    <property type="project" value="UniProtKB-KW"/>
</dbReference>
<dbReference type="InterPro" id="IPR013249">
    <property type="entry name" value="RNA_pol_sigma70_r4_t2"/>
</dbReference>
<reference evidence="7 8" key="1">
    <citation type="journal article" date="2009" name="Stand. Genomic Sci.">
        <title>Complete genome sequence of Pedobacter heparinus type strain (HIM 762-3).</title>
        <authorList>
            <person name="Han C."/>
            <person name="Spring S."/>
            <person name="Lapidus A."/>
            <person name="Del Rio T.G."/>
            <person name="Tice H."/>
            <person name="Copeland A."/>
            <person name="Cheng J.F."/>
            <person name="Lucas S."/>
            <person name="Chen F."/>
            <person name="Nolan M."/>
            <person name="Bruce D."/>
            <person name="Goodwin L."/>
            <person name="Pitluck S."/>
            <person name="Ivanova N."/>
            <person name="Mavromatis K."/>
            <person name="Mikhailova N."/>
            <person name="Pati A."/>
            <person name="Chen A."/>
            <person name="Palaniappan K."/>
            <person name="Land M."/>
            <person name="Hauser L."/>
            <person name="Chang Y.J."/>
            <person name="Jeffries C.C."/>
            <person name="Saunders E."/>
            <person name="Chertkov O."/>
            <person name="Brettin T."/>
            <person name="Goker M."/>
            <person name="Rohde M."/>
            <person name="Bristow J."/>
            <person name="Eisen J.A."/>
            <person name="Markowitz V."/>
            <person name="Hugenholtz P."/>
            <person name="Kyrpides N.C."/>
            <person name="Klenk H.P."/>
            <person name="Detter J.C."/>
        </authorList>
    </citation>
    <scope>NUCLEOTIDE SEQUENCE [LARGE SCALE GENOMIC DNA]</scope>
    <source>
        <strain evidence="8">ATCC 13125 / DSM 2366 / CIP 104194 / JCM 7457 / NBRC 12017 / NCIMB 9290 / NRRL B-14731 / HIM 762-3</strain>
    </source>
</reference>
<evidence type="ECO:0000256" key="1">
    <source>
        <dbReference type="ARBA" id="ARBA00010641"/>
    </source>
</evidence>
<evidence type="ECO:0000256" key="4">
    <source>
        <dbReference type="ARBA" id="ARBA00023163"/>
    </source>
</evidence>
<evidence type="ECO:0000313" key="7">
    <source>
        <dbReference type="EMBL" id="ACU03873.1"/>
    </source>
</evidence>
<dbReference type="PANTHER" id="PTHR43133">
    <property type="entry name" value="RNA POLYMERASE ECF-TYPE SIGMA FACTO"/>
    <property type="match status" value="1"/>
</dbReference>
<dbReference type="PANTHER" id="PTHR43133:SF46">
    <property type="entry name" value="RNA POLYMERASE SIGMA-70 FACTOR ECF SUBFAMILY"/>
    <property type="match status" value="1"/>
</dbReference>
<sequence>MGQLKTGKITKYSALSDKELVGLLQASDYIAFTEIYNRFAGILYVFVRKRIGDKDDAQDILQELFTDLWVKRELVNIKGEITPYLYAAVRYKMIDFIERNATQKRYIDAIENFKDQETVMTDHLVREKQLAALIEKQIDQLPKKMREVFLLSRNANLTYNEIAQELDLSKQTIRAHAKNAIKILRLKLGLM</sequence>
<comment type="similarity">
    <text evidence="1">Belongs to the sigma-70 factor family. ECF subfamily.</text>
</comment>
<evidence type="ECO:0000256" key="2">
    <source>
        <dbReference type="ARBA" id="ARBA00023015"/>
    </source>
</evidence>
<dbReference type="NCBIfam" id="TIGR02937">
    <property type="entry name" value="sigma70-ECF"/>
    <property type="match status" value="1"/>
</dbReference>
<feature type="domain" description="RNA polymerase sigma-70 region 2" evidence="5">
    <location>
        <begin position="36"/>
        <end position="101"/>
    </location>
</feature>